<dbReference type="PANTHER" id="PTHR12169:SF6">
    <property type="entry name" value="AFG1-LIKE ATPASE"/>
    <property type="match status" value="1"/>
</dbReference>
<dbReference type="InterPro" id="IPR027417">
    <property type="entry name" value="P-loop_NTPase"/>
</dbReference>
<proteinExistence type="predicted"/>
<evidence type="ECO:0000256" key="1">
    <source>
        <dbReference type="ARBA" id="ARBA00022741"/>
    </source>
</evidence>
<dbReference type="NCBIfam" id="NF040713">
    <property type="entry name" value="ZapE"/>
    <property type="match status" value="1"/>
</dbReference>
<evidence type="ECO:0000313" key="3">
    <source>
        <dbReference type="EMBL" id="VAW93319.1"/>
    </source>
</evidence>
<accession>A0A3B1A532</accession>
<dbReference type="SUPFAM" id="SSF52540">
    <property type="entry name" value="P-loop containing nucleoside triphosphate hydrolases"/>
    <property type="match status" value="1"/>
</dbReference>
<evidence type="ECO:0000256" key="2">
    <source>
        <dbReference type="ARBA" id="ARBA00022840"/>
    </source>
</evidence>
<organism evidence="3">
    <name type="scientific">hydrothermal vent metagenome</name>
    <dbReference type="NCBI Taxonomy" id="652676"/>
    <lineage>
        <taxon>unclassified sequences</taxon>
        <taxon>metagenomes</taxon>
        <taxon>ecological metagenomes</taxon>
    </lineage>
</organism>
<gene>
    <name evidence="3" type="ORF">MNBD_GAMMA21-956</name>
</gene>
<name>A0A3B1A532_9ZZZZ</name>
<reference evidence="3" key="1">
    <citation type="submission" date="2018-06" db="EMBL/GenBank/DDBJ databases">
        <authorList>
            <person name="Zhirakovskaya E."/>
        </authorList>
    </citation>
    <scope>NUCLEOTIDE SEQUENCE</scope>
</reference>
<dbReference type="AlphaFoldDB" id="A0A3B1A532"/>
<dbReference type="GO" id="GO:0005737">
    <property type="term" value="C:cytoplasm"/>
    <property type="evidence" value="ECO:0007669"/>
    <property type="project" value="TreeGrafter"/>
</dbReference>
<sequence>MIPVELYNQNLQQSGFKPDPLQKSAIDSLNILHENISANVNLKSGLFQRVFRRPVAIPGIYLVGTVGRGKTYLMDLFYECLSDVKKKRVHYHRFMLDIHERLKLLPRSPDPLVIIAKQIAKNTQVLCLDEFHVTDVADAMLLSGLLNTLFRNGVILVATSNTEINNLYLNGLQRERFMCAINLLNDHTVQVDLESGTDYRLQHLEKGRTFMIDVDHSGTDWMNGKLNDLVPGKIEHQQMISIHNRNIQTIALCDDVVWFNFDELCDTPRAAKDYLEIARLFHTVLISNIPKLVAAKDSAAKRFMHLIDALYDHRVKLIATSEMKAEQLYHGVLLTHMFERTVSRLIEMASHDYMAMPHRP</sequence>
<dbReference type="GO" id="GO:0016887">
    <property type="term" value="F:ATP hydrolysis activity"/>
    <property type="evidence" value="ECO:0007669"/>
    <property type="project" value="InterPro"/>
</dbReference>
<protein>
    <submittedName>
        <fullName evidence="3">ATPase</fullName>
    </submittedName>
</protein>
<dbReference type="Gene3D" id="3.40.50.300">
    <property type="entry name" value="P-loop containing nucleotide triphosphate hydrolases"/>
    <property type="match status" value="1"/>
</dbReference>
<dbReference type="InterPro" id="IPR005654">
    <property type="entry name" value="ATPase_AFG1-like"/>
</dbReference>
<keyword evidence="1" id="KW-0547">Nucleotide-binding</keyword>
<keyword evidence="2" id="KW-0067">ATP-binding</keyword>
<dbReference type="EMBL" id="UOFR01000018">
    <property type="protein sequence ID" value="VAW93319.1"/>
    <property type="molecule type" value="Genomic_DNA"/>
</dbReference>
<dbReference type="Pfam" id="PF03969">
    <property type="entry name" value="AFG1_ATPase"/>
    <property type="match status" value="1"/>
</dbReference>
<dbReference type="PANTHER" id="PTHR12169">
    <property type="entry name" value="ATPASE N2B"/>
    <property type="match status" value="1"/>
</dbReference>
<dbReference type="GO" id="GO:0005524">
    <property type="term" value="F:ATP binding"/>
    <property type="evidence" value="ECO:0007669"/>
    <property type="project" value="UniProtKB-KW"/>
</dbReference>